<feature type="compositionally biased region" description="Polar residues" evidence="1">
    <location>
        <begin position="115"/>
        <end position="126"/>
    </location>
</feature>
<evidence type="ECO:0000313" key="3">
    <source>
        <dbReference type="Proteomes" id="UP001152622"/>
    </source>
</evidence>
<proteinExistence type="predicted"/>
<feature type="region of interest" description="Disordered" evidence="1">
    <location>
        <begin position="102"/>
        <end position="126"/>
    </location>
</feature>
<dbReference type="AlphaFoldDB" id="A0A9Q1EU12"/>
<protein>
    <submittedName>
        <fullName evidence="2">Uncharacterized protein</fullName>
    </submittedName>
</protein>
<sequence length="242" mass="27060">AIVVGTKSSIHRGTPGPGLRTTDLVESLPRRVEAVSSKREWDTASPTRPGLRLALPITERTEAASTRTLPRSSRFTASHLHAGSAHCYTNTYAQHLHLHGTSRAERSEDFPLPTCPTTATSEPRGTRTLTLQHRSRCCFSTHTVRTSICDYSKPFLMKAVSRIKAWNSHATGCRKWRRSLTRKKKQRAISMGATHTALKYTTKSISFCVSADTRFTTSPTVHAWRAALVSTNDWRRGRGYQR</sequence>
<dbReference type="Proteomes" id="UP001152622">
    <property type="component" value="Chromosome 12"/>
</dbReference>
<name>A0A9Q1EU12_SYNKA</name>
<dbReference type="EMBL" id="JAINUF010000012">
    <property type="protein sequence ID" value="KAJ8344974.1"/>
    <property type="molecule type" value="Genomic_DNA"/>
</dbReference>
<evidence type="ECO:0000256" key="1">
    <source>
        <dbReference type="SAM" id="MobiDB-lite"/>
    </source>
</evidence>
<comment type="caution">
    <text evidence="2">The sequence shown here is derived from an EMBL/GenBank/DDBJ whole genome shotgun (WGS) entry which is preliminary data.</text>
</comment>
<accession>A0A9Q1EU12</accession>
<gene>
    <name evidence="2" type="ORF">SKAU_G00291670</name>
</gene>
<reference evidence="2" key="1">
    <citation type="journal article" date="2023" name="Science">
        <title>Genome structures resolve the early diversification of teleost fishes.</title>
        <authorList>
            <person name="Parey E."/>
            <person name="Louis A."/>
            <person name="Montfort J."/>
            <person name="Bouchez O."/>
            <person name="Roques C."/>
            <person name="Iampietro C."/>
            <person name="Lluch J."/>
            <person name="Castinel A."/>
            <person name="Donnadieu C."/>
            <person name="Desvignes T."/>
            <person name="Floi Bucao C."/>
            <person name="Jouanno E."/>
            <person name="Wen M."/>
            <person name="Mejri S."/>
            <person name="Dirks R."/>
            <person name="Jansen H."/>
            <person name="Henkel C."/>
            <person name="Chen W.J."/>
            <person name="Zahm M."/>
            <person name="Cabau C."/>
            <person name="Klopp C."/>
            <person name="Thompson A.W."/>
            <person name="Robinson-Rechavi M."/>
            <person name="Braasch I."/>
            <person name="Lecointre G."/>
            <person name="Bobe J."/>
            <person name="Postlethwait J.H."/>
            <person name="Berthelot C."/>
            <person name="Roest Crollius H."/>
            <person name="Guiguen Y."/>
        </authorList>
    </citation>
    <scope>NUCLEOTIDE SEQUENCE</scope>
    <source>
        <strain evidence="2">WJC10195</strain>
    </source>
</reference>
<keyword evidence="3" id="KW-1185">Reference proteome</keyword>
<feature type="non-terminal residue" evidence="2">
    <location>
        <position position="1"/>
    </location>
</feature>
<evidence type="ECO:0000313" key="2">
    <source>
        <dbReference type="EMBL" id="KAJ8344974.1"/>
    </source>
</evidence>
<feature type="region of interest" description="Disordered" evidence="1">
    <location>
        <begin position="1"/>
        <end position="20"/>
    </location>
</feature>
<organism evidence="2 3">
    <name type="scientific">Synaphobranchus kaupii</name>
    <name type="common">Kaup's arrowtooth eel</name>
    <dbReference type="NCBI Taxonomy" id="118154"/>
    <lineage>
        <taxon>Eukaryota</taxon>
        <taxon>Metazoa</taxon>
        <taxon>Chordata</taxon>
        <taxon>Craniata</taxon>
        <taxon>Vertebrata</taxon>
        <taxon>Euteleostomi</taxon>
        <taxon>Actinopterygii</taxon>
        <taxon>Neopterygii</taxon>
        <taxon>Teleostei</taxon>
        <taxon>Anguilliformes</taxon>
        <taxon>Synaphobranchidae</taxon>
        <taxon>Synaphobranchus</taxon>
    </lineage>
</organism>